<gene>
    <name evidence="8" type="primary">atsA_24</name>
    <name evidence="8" type="ORF">V202x_26430</name>
</gene>
<reference evidence="8 9" key="1">
    <citation type="submission" date="2019-03" db="EMBL/GenBank/DDBJ databases">
        <title>Deep-cultivation of Planctomycetes and their phenomic and genomic characterization uncovers novel biology.</title>
        <authorList>
            <person name="Wiegand S."/>
            <person name="Jogler M."/>
            <person name="Boedeker C."/>
            <person name="Pinto D."/>
            <person name="Vollmers J."/>
            <person name="Rivas-Marin E."/>
            <person name="Kohn T."/>
            <person name="Peeters S.H."/>
            <person name="Heuer A."/>
            <person name="Rast P."/>
            <person name="Oberbeckmann S."/>
            <person name="Bunk B."/>
            <person name="Jeske O."/>
            <person name="Meyerdierks A."/>
            <person name="Storesund J.E."/>
            <person name="Kallscheuer N."/>
            <person name="Luecker S."/>
            <person name="Lage O.M."/>
            <person name="Pohl T."/>
            <person name="Merkel B.J."/>
            <person name="Hornburger P."/>
            <person name="Mueller R.-W."/>
            <person name="Bruemmer F."/>
            <person name="Labrenz M."/>
            <person name="Spormann A.M."/>
            <person name="Op den Camp H."/>
            <person name="Overmann J."/>
            <person name="Amann R."/>
            <person name="Jetten M.S.M."/>
            <person name="Mascher T."/>
            <person name="Medema M.H."/>
            <person name="Devos D.P."/>
            <person name="Kaster A.-K."/>
            <person name="Ovreas L."/>
            <person name="Rohde M."/>
            <person name="Galperin M.Y."/>
            <person name="Jogler C."/>
        </authorList>
    </citation>
    <scope>NUCLEOTIDE SEQUENCE [LARGE SCALE GENOMIC DNA]</scope>
    <source>
        <strain evidence="8 9">V202</strain>
    </source>
</reference>
<feature type="domain" description="Sulfatase N-terminal" evidence="6">
    <location>
        <begin position="31"/>
        <end position="324"/>
    </location>
</feature>
<dbReference type="InterPro" id="IPR000917">
    <property type="entry name" value="Sulfatase_N"/>
</dbReference>
<dbReference type="GO" id="GO:0046872">
    <property type="term" value="F:metal ion binding"/>
    <property type="evidence" value="ECO:0007669"/>
    <property type="project" value="UniProtKB-KW"/>
</dbReference>
<dbReference type="InterPro" id="IPR031712">
    <property type="entry name" value="DUF5077"/>
</dbReference>
<dbReference type="Proteomes" id="UP000318384">
    <property type="component" value="Chromosome"/>
</dbReference>
<evidence type="ECO:0000313" key="9">
    <source>
        <dbReference type="Proteomes" id="UP000318384"/>
    </source>
</evidence>
<evidence type="ECO:0000256" key="4">
    <source>
        <dbReference type="ARBA" id="ARBA00022837"/>
    </source>
</evidence>
<dbReference type="InterPro" id="IPR050738">
    <property type="entry name" value="Sulfatase"/>
</dbReference>
<dbReference type="PANTHER" id="PTHR42693">
    <property type="entry name" value="ARYLSULFATASE FAMILY MEMBER"/>
    <property type="match status" value="1"/>
</dbReference>
<evidence type="ECO:0000256" key="2">
    <source>
        <dbReference type="ARBA" id="ARBA00022723"/>
    </source>
</evidence>
<dbReference type="EMBL" id="CP037422">
    <property type="protein sequence ID" value="QDU09270.1"/>
    <property type="molecule type" value="Genomic_DNA"/>
</dbReference>
<sequence precursor="true">MRRSRFLNFVCCFILALVFSSSQILQAADSPNVLLIMTDDQGWGDIRSHDNPLINTPNQDLLAKQGARFDRFYVSPVCAPTRAALMTGRYSLRTGVHGVTRGFESMRTEEITIAEVLKSEEYATGAFGKWHNGRHYPMHPNGQGFEEFFGFCGGHWNSYFDTNLEHNKRPVETKGYITDVLTDKAIEFIKQNQNKPFFCYVPYNAPHSPWIVPEKYWKKYANKGLDDRARCAYAMVESVDDNLGRLMQTLDDLDLSKNTIVLFLTDNGPNSNRYNGGMRGRKGSIHEGGIRVPLFVRYPGKIKPGTVVKQIAGHIDIFPTLLDFCDFDAAPGIPLDGKSLVPLLTNESAEDWPERMIFTDRLFRNSIPGTELPVGSVRTDRWRAAYERNRKWSLYDMQADPGQKKDVAKAHPQVLKQLKAAYADWFKDVSSAGFEPIPIPVGHPQENVTSVPANESFLKPEAGQGINYSGKGHNGYANSWIEDWTDPNAAAVWHLDVLTPGTYTLTLKYTCAEKDAGCQIQTKIGDQTLTATISKPHDPPKIGNQDRVEQSDNYMRKTWATIELGTVALQKGRYDLTLTGLKKTGTKMIDVKGIEIARGQ</sequence>
<dbReference type="PROSITE" id="PS00523">
    <property type="entry name" value="SULFATASE_1"/>
    <property type="match status" value="1"/>
</dbReference>
<keyword evidence="4" id="KW-0106">Calcium</keyword>
<comment type="similarity">
    <text evidence="1">Belongs to the sulfatase family.</text>
</comment>
<evidence type="ECO:0000256" key="1">
    <source>
        <dbReference type="ARBA" id="ARBA00008779"/>
    </source>
</evidence>
<name>A0A517WVI5_9PLAN</name>
<dbReference type="AlphaFoldDB" id="A0A517WVI5"/>
<accession>A0A517WVI5</accession>
<evidence type="ECO:0000259" key="7">
    <source>
        <dbReference type="Pfam" id="PF16871"/>
    </source>
</evidence>
<dbReference type="PANTHER" id="PTHR42693:SF53">
    <property type="entry name" value="ENDO-4-O-SULFATASE"/>
    <property type="match status" value="1"/>
</dbReference>
<dbReference type="OrthoDB" id="9783154at2"/>
<keyword evidence="2" id="KW-0479">Metal-binding</keyword>
<dbReference type="Gene3D" id="2.60.120.260">
    <property type="entry name" value="Galactose-binding domain-like"/>
    <property type="match status" value="1"/>
</dbReference>
<dbReference type="GO" id="GO:0004065">
    <property type="term" value="F:arylsulfatase activity"/>
    <property type="evidence" value="ECO:0007669"/>
    <property type="project" value="UniProtKB-EC"/>
</dbReference>
<keyword evidence="3 8" id="KW-0378">Hydrolase</keyword>
<evidence type="ECO:0000313" key="8">
    <source>
        <dbReference type="EMBL" id="QDU09270.1"/>
    </source>
</evidence>
<dbReference type="Gene3D" id="3.30.1120.10">
    <property type="match status" value="1"/>
</dbReference>
<dbReference type="EC" id="3.1.6.1" evidence="8"/>
<keyword evidence="5" id="KW-0732">Signal</keyword>
<dbReference type="Pfam" id="PF00884">
    <property type="entry name" value="Sulfatase"/>
    <property type="match status" value="1"/>
</dbReference>
<dbReference type="InterPro" id="IPR024607">
    <property type="entry name" value="Sulfatase_CS"/>
</dbReference>
<dbReference type="InterPro" id="IPR017850">
    <property type="entry name" value="Alkaline_phosphatase_core_sf"/>
</dbReference>
<dbReference type="Gene3D" id="3.40.720.10">
    <property type="entry name" value="Alkaline Phosphatase, subunit A"/>
    <property type="match status" value="1"/>
</dbReference>
<evidence type="ECO:0000259" key="6">
    <source>
        <dbReference type="Pfam" id="PF00884"/>
    </source>
</evidence>
<evidence type="ECO:0000256" key="5">
    <source>
        <dbReference type="SAM" id="SignalP"/>
    </source>
</evidence>
<dbReference type="SUPFAM" id="SSF53649">
    <property type="entry name" value="Alkaline phosphatase-like"/>
    <property type="match status" value="1"/>
</dbReference>
<feature type="domain" description="DUF5077" evidence="7">
    <location>
        <begin position="476"/>
        <end position="597"/>
    </location>
</feature>
<evidence type="ECO:0000256" key="3">
    <source>
        <dbReference type="ARBA" id="ARBA00022801"/>
    </source>
</evidence>
<dbReference type="CDD" id="cd16146">
    <property type="entry name" value="ARS_like"/>
    <property type="match status" value="1"/>
</dbReference>
<dbReference type="Pfam" id="PF16871">
    <property type="entry name" value="DUF5077"/>
    <property type="match status" value="1"/>
</dbReference>
<dbReference type="RefSeq" id="WP_145175211.1">
    <property type="nucleotide sequence ID" value="NZ_CP037422.1"/>
</dbReference>
<protein>
    <submittedName>
        <fullName evidence="8">Arylsulfatase</fullName>
        <ecNumber evidence="8">3.1.6.1</ecNumber>
    </submittedName>
</protein>
<keyword evidence="9" id="KW-1185">Reference proteome</keyword>
<organism evidence="8 9">
    <name type="scientific">Gimesia aquarii</name>
    <dbReference type="NCBI Taxonomy" id="2527964"/>
    <lineage>
        <taxon>Bacteria</taxon>
        <taxon>Pseudomonadati</taxon>
        <taxon>Planctomycetota</taxon>
        <taxon>Planctomycetia</taxon>
        <taxon>Planctomycetales</taxon>
        <taxon>Planctomycetaceae</taxon>
        <taxon>Gimesia</taxon>
    </lineage>
</organism>
<proteinExistence type="inferred from homology"/>
<feature type="signal peptide" evidence="5">
    <location>
        <begin position="1"/>
        <end position="27"/>
    </location>
</feature>
<feature type="chain" id="PRO_5021701812" evidence="5">
    <location>
        <begin position="28"/>
        <end position="600"/>
    </location>
</feature>